<dbReference type="InParanoid" id="A0A2P6NIR7"/>
<proteinExistence type="predicted"/>
<dbReference type="EMBL" id="MDYQ01000075">
    <property type="protein sequence ID" value="PRP83832.1"/>
    <property type="molecule type" value="Genomic_DNA"/>
</dbReference>
<evidence type="ECO:0000313" key="2">
    <source>
        <dbReference type="Proteomes" id="UP000241769"/>
    </source>
</evidence>
<evidence type="ECO:0000313" key="1">
    <source>
        <dbReference type="EMBL" id="PRP83832.1"/>
    </source>
</evidence>
<sequence length="41" mass="4605">MWPTSNSRLGCPHDKCCFFQGSLNDIEVFGLHCNFSQGTVQ</sequence>
<dbReference type="AlphaFoldDB" id="A0A2P6NIR7"/>
<gene>
    <name evidence="1" type="ORF">PROFUN_08947</name>
</gene>
<accession>A0A2P6NIR7</accession>
<reference evidence="1 2" key="1">
    <citation type="journal article" date="2018" name="Genome Biol. Evol.">
        <title>Multiple Roots of Fruiting Body Formation in Amoebozoa.</title>
        <authorList>
            <person name="Hillmann F."/>
            <person name="Forbes G."/>
            <person name="Novohradska S."/>
            <person name="Ferling I."/>
            <person name="Riege K."/>
            <person name="Groth M."/>
            <person name="Westermann M."/>
            <person name="Marz M."/>
            <person name="Spaller T."/>
            <person name="Winckler T."/>
            <person name="Schaap P."/>
            <person name="Glockner G."/>
        </authorList>
    </citation>
    <scope>NUCLEOTIDE SEQUENCE [LARGE SCALE GENOMIC DNA]</scope>
    <source>
        <strain evidence="1 2">Jena</strain>
    </source>
</reference>
<protein>
    <submittedName>
        <fullName evidence="1">Uncharacterized protein</fullName>
    </submittedName>
</protein>
<dbReference type="Proteomes" id="UP000241769">
    <property type="component" value="Unassembled WGS sequence"/>
</dbReference>
<name>A0A2P6NIR7_9EUKA</name>
<organism evidence="1 2">
    <name type="scientific">Planoprotostelium fungivorum</name>
    <dbReference type="NCBI Taxonomy" id="1890364"/>
    <lineage>
        <taxon>Eukaryota</taxon>
        <taxon>Amoebozoa</taxon>
        <taxon>Evosea</taxon>
        <taxon>Variosea</taxon>
        <taxon>Cavosteliida</taxon>
        <taxon>Cavosteliaceae</taxon>
        <taxon>Planoprotostelium</taxon>
    </lineage>
</organism>
<keyword evidence="2" id="KW-1185">Reference proteome</keyword>
<comment type="caution">
    <text evidence="1">The sequence shown here is derived from an EMBL/GenBank/DDBJ whole genome shotgun (WGS) entry which is preliminary data.</text>
</comment>